<dbReference type="PATRIC" id="fig|1326980.6.peg.935"/>
<dbReference type="SMART" id="SM00530">
    <property type="entry name" value="HTH_XRE"/>
    <property type="match status" value="1"/>
</dbReference>
<name>W7KIU8_9CREN</name>
<dbReference type="InterPro" id="IPR010982">
    <property type="entry name" value="Lambda_DNA-bd_dom_sf"/>
</dbReference>
<dbReference type="AlphaFoldDB" id="W7KIU8"/>
<evidence type="ECO:0000313" key="2">
    <source>
        <dbReference type="EMBL" id="EWG07265.1"/>
    </source>
</evidence>
<keyword evidence="2" id="KW-0238">DNA-binding</keyword>
<dbReference type="InterPro" id="IPR001387">
    <property type="entry name" value="Cro/C1-type_HTH"/>
</dbReference>
<dbReference type="EMBL" id="ASRH01000004">
    <property type="protein sequence ID" value="EWG07265.1"/>
    <property type="molecule type" value="Genomic_DNA"/>
</dbReference>
<dbReference type="Proteomes" id="UP000054284">
    <property type="component" value="Unassembled WGS sequence"/>
</dbReference>
<dbReference type="GO" id="GO:0003677">
    <property type="term" value="F:DNA binding"/>
    <property type="evidence" value="ECO:0007669"/>
    <property type="project" value="UniProtKB-KW"/>
</dbReference>
<dbReference type="SUPFAM" id="SSF47413">
    <property type="entry name" value="lambda repressor-like DNA-binding domains"/>
    <property type="match status" value="1"/>
</dbReference>
<protein>
    <submittedName>
        <fullName evidence="2">HTH DNA-binding domain-containing protein</fullName>
    </submittedName>
</protein>
<evidence type="ECO:0000259" key="1">
    <source>
        <dbReference type="PROSITE" id="PS50943"/>
    </source>
</evidence>
<sequence length="172" mass="19568">MQKEVQNYCELCGSPIKGKGITVSYEGSIINVCNSCYAKIKGHSKIVDPKKVIYTSSKQQLPKHQKAQPKLESKEDVWEIIDEYPKLIRQARERLGMTTKDLAQKLKVQENVIKRFELGRLKPTIQQARELERVLSIKLLVKVEEKGEEGGANKAKYELTLGDVVNIREGNE</sequence>
<reference evidence="2 3" key="1">
    <citation type="journal article" date="2014" name="Genome Announc.">
        <title>Draft Genome Sequence of the Sulfolobales Archaeon AZ1, Obtained through Metagenomic Analysis of a Mexican Hot Spring.</title>
        <authorList>
            <person name="Servin-Garciduenas L.E."/>
            <person name="Martinez-Romero E."/>
        </authorList>
    </citation>
    <scope>NUCLEOTIDE SEQUENCE [LARGE SCALE GENOMIC DNA]</scope>
    <source>
        <strain evidence="2">AZ1-illumnia</strain>
    </source>
</reference>
<dbReference type="Pfam" id="PF01381">
    <property type="entry name" value="HTH_3"/>
    <property type="match status" value="1"/>
</dbReference>
<dbReference type="InterPro" id="IPR004451">
    <property type="entry name" value="MJ0586"/>
</dbReference>
<proteinExistence type="predicted"/>
<comment type="caution">
    <text evidence="2">The sequence shown here is derived from an EMBL/GenBank/DDBJ whole genome shotgun (WGS) entry which is preliminary data.</text>
</comment>
<keyword evidence="3" id="KW-1185">Reference proteome</keyword>
<dbReference type="PROSITE" id="PS50943">
    <property type="entry name" value="HTH_CROC1"/>
    <property type="match status" value="1"/>
</dbReference>
<dbReference type="NCBIfam" id="TIGR00270">
    <property type="entry name" value="multiprotein bridging factor aMBF1"/>
    <property type="match status" value="1"/>
</dbReference>
<accession>W7KIU8</accession>
<gene>
    <name evidence="2" type="ORF">ASUL_04711</name>
</gene>
<dbReference type="Gene3D" id="1.10.260.40">
    <property type="entry name" value="lambda repressor-like DNA-binding domains"/>
    <property type="match status" value="1"/>
</dbReference>
<organism evidence="2 3">
    <name type="scientific">Candidatus Aramenus sulfurataquae</name>
    <dbReference type="NCBI Taxonomy" id="1326980"/>
    <lineage>
        <taxon>Archaea</taxon>
        <taxon>Thermoproteota</taxon>
        <taxon>Thermoprotei</taxon>
        <taxon>Sulfolobales</taxon>
        <taxon>Sulfolobaceae</taxon>
        <taxon>Candidatus Aramenus</taxon>
    </lineage>
</organism>
<dbReference type="CDD" id="cd00093">
    <property type="entry name" value="HTH_XRE"/>
    <property type="match status" value="1"/>
</dbReference>
<evidence type="ECO:0000313" key="3">
    <source>
        <dbReference type="Proteomes" id="UP000054284"/>
    </source>
</evidence>
<feature type="domain" description="HTH cro/C1-type" evidence="1">
    <location>
        <begin position="88"/>
        <end position="140"/>
    </location>
</feature>